<evidence type="ECO:0000256" key="1">
    <source>
        <dbReference type="SAM" id="MobiDB-lite"/>
    </source>
</evidence>
<accession>D2PBX2</accession>
<feature type="compositionally biased region" description="Low complexity" evidence="1">
    <location>
        <begin position="1"/>
        <end position="14"/>
    </location>
</feature>
<dbReference type="HOGENOM" id="CLU_2010191_0_0_2"/>
<proteinExistence type="predicted"/>
<reference evidence="3" key="1">
    <citation type="journal article" date="2009" name="Proc. Natl. Acad. Sci. U.S.A.">
        <title>Biogeography of the Sulfolobus islandicus pan-genome.</title>
        <authorList>
            <person name="Reno M.L."/>
            <person name="Held N.L."/>
            <person name="Fields C.J."/>
            <person name="Burke P.V."/>
            <person name="Whitaker R.J."/>
        </authorList>
    </citation>
    <scope>NUCLEOTIDE SEQUENCE [LARGE SCALE GENOMIC DNA]</scope>
    <source>
        <strain evidence="3">L.D.8.5 / Lassen #2</strain>
    </source>
</reference>
<sequence>MAEQSVNIINNSNQSEKKVKKSKRSKSKRSREIIILPNVDSLKEKIISSAVEVGRQKEYFTYDDVFSGVVNKINIDLNNVKKIKTLYNYIIRIMLEMENEGYFKGYAVPGSRKVYWKLIRPPF</sequence>
<dbReference type="EMBL" id="CP001731">
    <property type="protein sequence ID" value="ADB87192.1"/>
    <property type="molecule type" value="Genomic_DNA"/>
</dbReference>
<gene>
    <name evidence="2" type="ordered locus">LD85_1525</name>
</gene>
<dbReference type="Proteomes" id="UP000001404">
    <property type="component" value="Chromosome"/>
</dbReference>
<feature type="region of interest" description="Disordered" evidence="1">
    <location>
        <begin position="1"/>
        <end position="28"/>
    </location>
</feature>
<dbReference type="RefSeq" id="WP_012952865.1">
    <property type="nucleotide sequence ID" value="NC_013769.1"/>
</dbReference>
<evidence type="ECO:0000313" key="3">
    <source>
        <dbReference type="Proteomes" id="UP000001404"/>
    </source>
</evidence>
<dbReference type="KEGG" id="sii:LD85_1525"/>
<protein>
    <submittedName>
        <fullName evidence="2">Uncharacterized protein</fullName>
    </submittedName>
</protein>
<organism evidence="2 3">
    <name type="scientific">Saccharolobus islandicus (strain L.D.8.5 / Lassen #2)</name>
    <name type="common">Sulfolobus islandicus</name>
    <dbReference type="NCBI Taxonomy" id="425944"/>
    <lineage>
        <taxon>Archaea</taxon>
        <taxon>Thermoproteota</taxon>
        <taxon>Thermoprotei</taxon>
        <taxon>Sulfolobales</taxon>
        <taxon>Sulfolobaceae</taxon>
        <taxon>Saccharolobus</taxon>
    </lineage>
</organism>
<dbReference type="AlphaFoldDB" id="D2PBX2"/>
<name>D2PBX2_SACI9</name>
<feature type="compositionally biased region" description="Basic residues" evidence="1">
    <location>
        <begin position="18"/>
        <end position="28"/>
    </location>
</feature>
<evidence type="ECO:0000313" key="2">
    <source>
        <dbReference type="EMBL" id="ADB87192.1"/>
    </source>
</evidence>